<proteinExistence type="predicted"/>
<keyword evidence="3" id="KW-1185">Reference proteome</keyword>
<evidence type="ECO:0000313" key="3">
    <source>
        <dbReference type="Proteomes" id="UP001642484"/>
    </source>
</evidence>
<dbReference type="EMBL" id="CAXAMN010027184">
    <property type="protein sequence ID" value="CAK9109235.1"/>
    <property type="molecule type" value="Genomic_DNA"/>
</dbReference>
<comment type="caution">
    <text evidence="1">The sequence shown here is derived from an EMBL/GenBank/DDBJ whole genome shotgun (WGS) entry which is preliminary data.</text>
</comment>
<evidence type="ECO:0000313" key="2">
    <source>
        <dbReference type="EMBL" id="CAK9109235.1"/>
    </source>
</evidence>
<dbReference type="EMBL" id="CAXAMN010027173">
    <property type="protein sequence ID" value="CAK9109148.1"/>
    <property type="molecule type" value="Genomic_DNA"/>
</dbReference>
<dbReference type="Proteomes" id="UP001642484">
    <property type="component" value="Unassembled WGS sequence"/>
</dbReference>
<accession>A0ABP0S9X0</accession>
<name>A0ABP0S9X0_9DINO</name>
<sequence>FHLLTAYFGSAPTPTPGMKHFSVEARTRRFDHESRYGGHGGHSLVKSFEECARDNVPGFDGVSWTVRRPGDERGVAVSQLELDCPTLLATHKGDWKTGAGEVLDHSGLHQLTQHLEYKAKLKSRTKSRRCPGVVDTTYALPAVGHLKDGEVSLFDEPCEDVEIIVSRLEGLRNLRRVPVNCSFCRRGCKRCSKNKGKGGICKGVDESRKAKRAALRWDTLKELAEVNDIDAIVEEVTRRGRQIEFVLEAPLLGVLQSPEEEMGDLDCMDMVHYEAKNWDPLPAESGDAAQFQAAGMENFEAASESSFVFVDFVDDDACSCDSWACV</sequence>
<organism evidence="1 3">
    <name type="scientific">Durusdinium trenchii</name>
    <dbReference type="NCBI Taxonomy" id="1381693"/>
    <lineage>
        <taxon>Eukaryota</taxon>
        <taxon>Sar</taxon>
        <taxon>Alveolata</taxon>
        <taxon>Dinophyceae</taxon>
        <taxon>Suessiales</taxon>
        <taxon>Symbiodiniaceae</taxon>
        <taxon>Durusdinium</taxon>
    </lineage>
</organism>
<reference evidence="1 3" key="1">
    <citation type="submission" date="2024-02" db="EMBL/GenBank/DDBJ databases">
        <authorList>
            <person name="Chen Y."/>
            <person name="Shah S."/>
            <person name="Dougan E. K."/>
            <person name="Thang M."/>
            <person name="Chan C."/>
        </authorList>
    </citation>
    <scope>NUCLEOTIDE SEQUENCE [LARGE SCALE GENOMIC DNA]</scope>
</reference>
<gene>
    <name evidence="1" type="ORF">CCMP2556_LOCUS50824</name>
    <name evidence="2" type="ORF">CCMP2556_LOCUS50857</name>
</gene>
<evidence type="ECO:0000313" key="1">
    <source>
        <dbReference type="EMBL" id="CAK9109148.1"/>
    </source>
</evidence>
<protein>
    <submittedName>
        <fullName evidence="1">Uncharacterized protein</fullName>
    </submittedName>
</protein>
<feature type="non-terminal residue" evidence="1">
    <location>
        <position position="1"/>
    </location>
</feature>